<comment type="subcellular location">
    <subcellularLocation>
        <location evidence="11">Cytoplasm</location>
    </subcellularLocation>
</comment>
<evidence type="ECO:0000256" key="3">
    <source>
        <dbReference type="ARBA" id="ARBA00005169"/>
    </source>
</evidence>
<feature type="binding site" evidence="11">
    <location>
        <position position="106"/>
    </location>
    <ligand>
        <name>Zn(2+)</name>
        <dbReference type="ChEBI" id="CHEBI:29105"/>
        <note>ligand shared between dimeric partners</note>
    </ligand>
</feature>
<evidence type="ECO:0000256" key="2">
    <source>
        <dbReference type="ARBA" id="ARBA00001460"/>
    </source>
</evidence>
<evidence type="ECO:0000313" key="13">
    <source>
        <dbReference type="EMBL" id="TQL17552.1"/>
    </source>
</evidence>
<dbReference type="GO" id="GO:0008270">
    <property type="term" value="F:zinc ion binding"/>
    <property type="evidence" value="ECO:0007669"/>
    <property type="project" value="UniProtKB-UniRule"/>
</dbReference>
<dbReference type="Gene3D" id="4.10.80.70">
    <property type="match status" value="1"/>
</dbReference>
<evidence type="ECO:0000256" key="1">
    <source>
        <dbReference type="ARBA" id="ARBA00000024"/>
    </source>
</evidence>
<comment type="pathway">
    <text evidence="4">Amino-acid biosynthesis; L-histidine biosynthesis; L-histidine from 5-phospho-alpha-D-ribose 1-diphosphate: step 2/9.</text>
</comment>
<dbReference type="SUPFAM" id="SSF141734">
    <property type="entry name" value="HisI-like"/>
    <property type="match status" value="1"/>
</dbReference>
<comment type="catalytic activity">
    <reaction evidence="1 11">
        <text>1-(5-phospho-beta-D-ribosyl)-5'-AMP + H2O = 1-(5-phospho-beta-D-ribosyl)-5-[(5-phospho-beta-D-ribosylamino)methylideneamino]imidazole-4-carboxamide</text>
        <dbReference type="Rhea" id="RHEA:20049"/>
        <dbReference type="ChEBI" id="CHEBI:15377"/>
        <dbReference type="ChEBI" id="CHEBI:58435"/>
        <dbReference type="ChEBI" id="CHEBI:59457"/>
        <dbReference type="EC" id="3.5.4.19"/>
    </reaction>
</comment>
<dbReference type="NCBIfam" id="NF000768">
    <property type="entry name" value="PRK00051.1"/>
    <property type="match status" value="1"/>
</dbReference>
<evidence type="ECO:0000313" key="14">
    <source>
        <dbReference type="Proteomes" id="UP000316887"/>
    </source>
</evidence>
<dbReference type="Pfam" id="PF01502">
    <property type="entry name" value="PRA-CH"/>
    <property type="match status" value="1"/>
</dbReference>
<organism evidence="13 14">
    <name type="scientific">Zymomonas mobilis</name>
    <dbReference type="NCBI Taxonomy" id="542"/>
    <lineage>
        <taxon>Bacteria</taxon>
        <taxon>Pseudomonadati</taxon>
        <taxon>Pseudomonadota</taxon>
        <taxon>Alphaproteobacteria</taxon>
        <taxon>Sphingomonadales</taxon>
        <taxon>Zymomonadaceae</taxon>
        <taxon>Zymomonas</taxon>
    </lineage>
</organism>
<feature type="binding site" evidence="11">
    <location>
        <position position="84"/>
    </location>
    <ligand>
        <name>Mg(2+)</name>
        <dbReference type="ChEBI" id="CHEBI:18420"/>
    </ligand>
</feature>
<dbReference type="GO" id="GO:0000287">
    <property type="term" value="F:magnesium ion binding"/>
    <property type="evidence" value="ECO:0007669"/>
    <property type="project" value="UniProtKB-UniRule"/>
</dbReference>
<dbReference type="EC" id="3.5.4.19" evidence="11"/>
<evidence type="ECO:0000256" key="6">
    <source>
        <dbReference type="ARBA" id="ARBA00008299"/>
    </source>
</evidence>
<feature type="binding site" evidence="11">
    <location>
        <position position="86"/>
    </location>
    <ligand>
        <name>Mg(2+)</name>
        <dbReference type="ChEBI" id="CHEBI:18420"/>
    </ligand>
</feature>
<dbReference type="GO" id="GO:0004636">
    <property type="term" value="F:phosphoribosyl-ATP diphosphatase activity"/>
    <property type="evidence" value="ECO:0007669"/>
    <property type="project" value="UniProtKB-EC"/>
</dbReference>
<comment type="cofactor">
    <cofactor evidence="11">
        <name>Zn(2+)</name>
        <dbReference type="ChEBI" id="CHEBI:29105"/>
    </cofactor>
    <text evidence="11">Binds 1 zinc ion per subunit.</text>
</comment>
<comment type="pathway">
    <text evidence="3 11">Amino-acid biosynthesis; L-histidine biosynthesis; L-histidine from 5-phospho-alpha-D-ribose 1-diphosphate: step 3/9.</text>
</comment>
<evidence type="ECO:0000256" key="4">
    <source>
        <dbReference type="ARBA" id="ARBA00005204"/>
    </source>
</evidence>
<dbReference type="AlphaFoldDB" id="A0A542W1V1"/>
<name>A0A542W1V1_ZYMMB</name>
<keyword evidence="11" id="KW-0479">Metal-binding</keyword>
<dbReference type="GO" id="GO:0005737">
    <property type="term" value="C:cytoplasm"/>
    <property type="evidence" value="ECO:0007669"/>
    <property type="project" value="UniProtKB-SubCell"/>
</dbReference>
<evidence type="ECO:0000256" key="10">
    <source>
        <dbReference type="ARBA" id="ARBA00023102"/>
    </source>
</evidence>
<accession>A0A542W1V1</accession>
<keyword evidence="9 11" id="KW-0378">Hydrolase</keyword>
<dbReference type="InterPro" id="IPR002496">
    <property type="entry name" value="PRib_AMP_CycHydrolase_dom"/>
</dbReference>
<comment type="function">
    <text evidence="11">Catalyzes the hydrolysis of the adenine ring of phosphoribosyl-AMP.</text>
</comment>
<comment type="catalytic activity">
    <reaction evidence="2">
        <text>1-(5-phospho-beta-D-ribosyl)-ATP + H2O = 1-(5-phospho-beta-D-ribosyl)-5'-AMP + diphosphate + H(+)</text>
        <dbReference type="Rhea" id="RHEA:22828"/>
        <dbReference type="ChEBI" id="CHEBI:15377"/>
        <dbReference type="ChEBI" id="CHEBI:15378"/>
        <dbReference type="ChEBI" id="CHEBI:33019"/>
        <dbReference type="ChEBI" id="CHEBI:59457"/>
        <dbReference type="ChEBI" id="CHEBI:73183"/>
        <dbReference type="EC" id="3.6.1.31"/>
    </reaction>
</comment>
<comment type="caution">
    <text evidence="13">The sequence shown here is derived from an EMBL/GenBank/DDBJ whole genome shotgun (WGS) entry which is preliminary data.</text>
</comment>
<comment type="similarity">
    <text evidence="5">In the C-terminal section; belongs to the PRA-PH family.</text>
</comment>
<proteinExistence type="inferred from homology"/>
<evidence type="ECO:0000256" key="11">
    <source>
        <dbReference type="HAMAP-Rule" id="MF_01021"/>
    </source>
</evidence>
<keyword evidence="8 11" id="KW-0028">Amino-acid biosynthesis</keyword>
<dbReference type="InterPro" id="IPR038019">
    <property type="entry name" value="PRib_AMP_CycHydrolase_sf"/>
</dbReference>
<evidence type="ECO:0000256" key="9">
    <source>
        <dbReference type="ARBA" id="ARBA00022801"/>
    </source>
</evidence>
<dbReference type="OrthoDB" id="9795769at2"/>
<reference evidence="13 14" key="1">
    <citation type="submission" date="2019-06" db="EMBL/GenBank/DDBJ databases">
        <title>Genome sequencing of Zymomonas mobilis strains for genetic engineering and biofuel applications.</title>
        <authorList>
            <person name="Teravest M."/>
        </authorList>
    </citation>
    <scope>NUCLEOTIDE SEQUENCE [LARGE SCALE GENOMIC DNA]</scope>
    <source>
        <strain evidence="13 14">AN0101</strain>
    </source>
</reference>
<gene>
    <name evidence="11" type="primary">hisI</name>
    <name evidence="13" type="ORF">FBY58_1143</name>
</gene>
<dbReference type="UniPathway" id="UPA00031">
    <property type="reaction ID" value="UER00008"/>
</dbReference>
<feature type="binding site" evidence="11">
    <location>
        <position position="99"/>
    </location>
    <ligand>
        <name>Zn(2+)</name>
        <dbReference type="ChEBI" id="CHEBI:29105"/>
        <note>ligand shared between dimeric partners</note>
    </ligand>
</feature>
<dbReference type="Gene3D" id="3.10.20.810">
    <property type="entry name" value="Phosphoribosyl-AMP cyclohydrolase"/>
    <property type="match status" value="1"/>
</dbReference>
<evidence type="ECO:0000256" key="7">
    <source>
        <dbReference type="ARBA" id="ARBA00022490"/>
    </source>
</evidence>
<dbReference type="GO" id="GO:0004635">
    <property type="term" value="F:phosphoribosyl-AMP cyclohydrolase activity"/>
    <property type="evidence" value="ECO:0007669"/>
    <property type="project" value="UniProtKB-UniRule"/>
</dbReference>
<keyword evidence="11" id="KW-0862">Zinc</keyword>
<keyword evidence="10 11" id="KW-0368">Histidine biosynthesis</keyword>
<comment type="similarity">
    <text evidence="11">Belongs to the PRA-CH family.</text>
</comment>
<dbReference type="PANTHER" id="PTHR42945:SF1">
    <property type="entry name" value="HISTIDINE BIOSYNTHESIS BIFUNCTIONAL PROTEIN HIS7"/>
    <property type="match status" value="1"/>
</dbReference>
<comment type="cofactor">
    <cofactor evidence="11">
        <name>Mg(2+)</name>
        <dbReference type="ChEBI" id="CHEBI:18420"/>
    </cofactor>
    <text evidence="11">Binds 1 Mg(2+) ion per subunit.</text>
</comment>
<keyword evidence="11" id="KW-0460">Magnesium</keyword>
<dbReference type="GO" id="GO:0000105">
    <property type="term" value="P:L-histidine biosynthetic process"/>
    <property type="evidence" value="ECO:0007669"/>
    <property type="project" value="UniProtKB-UniRule"/>
</dbReference>
<feature type="binding site" evidence="11">
    <location>
        <position position="83"/>
    </location>
    <ligand>
        <name>Zn(2+)</name>
        <dbReference type="ChEBI" id="CHEBI:29105"/>
        <note>ligand shared between dimeric partners</note>
    </ligand>
</feature>
<sequence>MHGDRDRGNILNPAWDEKGLINAVLSDAKTGLLLMVAHMNKESFELSIATKEAHFWSRSRKKLWRKGEESGHVMKIQEMRIDCDQDTVWLKVNPMGPACHTGAQSCFYRLVEGDHLVPVSKDQL</sequence>
<comment type="subunit">
    <text evidence="11">Homodimer.</text>
</comment>
<evidence type="ECO:0000256" key="5">
    <source>
        <dbReference type="ARBA" id="ARBA00007731"/>
    </source>
</evidence>
<evidence type="ECO:0000256" key="8">
    <source>
        <dbReference type="ARBA" id="ARBA00022605"/>
    </source>
</evidence>
<dbReference type="FunFam" id="3.10.20.810:FF:000001">
    <property type="entry name" value="Histidine biosynthesis bifunctional protein HisIE"/>
    <property type="match status" value="1"/>
</dbReference>
<protein>
    <recommendedName>
        <fullName evidence="11">Phosphoribosyl-AMP cyclohydrolase</fullName>
        <shortName evidence="11">PRA-CH</shortName>
        <ecNumber evidence="11">3.5.4.19</ecNumber>
    </recommendedName>
</protein>
<dbReference type="InterPro" id="IPR026660">
    <property type="entry name" value="PRA-CH"/>
</dbReference>
<dbReference type="RefSeq" id="WP_141919883.1">
    <property type="nucleotide sequence ID" value="NZ_VFOF01000001.1"/>
</dbReference>
<feature type="binding site" evidence="11">
    <location>
        <position position="82"/>
    </location>
    <ligand>
        <name>Mg(2+)</name>
        <dbReference type="ChEBI" id="CHEBI:18420"/>
    </ligand>
</feature>
<dbReference type="PANTHER" id="PTHR42945">
    <property type="entry name" value="HISTIDINE BIOSYNTHESIS BIFUNCTIONAL PROTEIN"/>
    <property type="match status" value="1"/>
</dbReference>
<feature type="domain" description="Phosphoribosyl-AMP cyclohydrolase" evidence="12">
    <location>
        <begin position="35"/>
        <end position="108"/>
    </location>
</feature>
<dbReference type="Proteomes" id="UP000316887">
    <property type="component" value="Unassembled WGS sequence"/>
</dbReference>
<dbReference type="HAMAP" id="MF_01021">
    <property type="entry name" value="HisI"/>
    <property type="match status" value="1"/>
</dbReference>
<comment type="similarity">
    <text evidence="6">In the N-terminal section; belongs to the PRA-CH family.</text>
</comment>
<evidence type="ECO:0000259" key="12">
    <source>
        <dbReference type="Pfam" id="PF01502"/>
    </source>
</evidence>
<keyword evidence="7 11" id="KW-0963">Cytoplasm</keyword>
<dbReference type="EMBL" id="VFOF01000001">
    <property type="protein sequence ID" value="TQL17552.1"/>
    <property type="molecule type" value="Genomic_DNA"/>
</dbReference>